<reference evidence="2 3" key="1">
    <citation type="submission" date="2011-09" db="EMBL/GenBank/DDBJ databases">
        <title>The draft genome of Treponema saccharophilum DSM 2985.</title>
        <authorList>
            <consortium name="US DOE Joint Genome Institute (JGI-PGF)"/>
            <person name="Lucas S."/>
            <person name="Copeland A."/>
            <person name="Lapidus A."/>
            <person name="Glavina del Rio T."/>
            <person name="Dalin E."/>
            <person name="Tice H."/>
            <person name="Bruce D."/>
            <person name="Goodwin L."/>
            <person name="Pitluck S."/>
            <person name="Peters L."/>
            <person name="Kyrpides N."/>
            <person name="Mavromatis K."/>
            <person name="Ivanova N."/>
            <person name="Markowitz V."/>
            <person name="Cheng J.-F."/>
            <person name="Hugenholtz P."/>
            <person name="Woyke T."/>
            <person name="Wu D."/>
            <person name="Gronow S."/>
            <person name="Wellnitz S."/>
            <person name="Brambilla E."/>
            <person name="Klenk H.-P."/>
            <person name="Eisen J.A."/>
        </authorList>
    </citation>
    <scope>NUCLEOTIDE SEQUENCE [LARGE SCALE GENOMIC DNA]</scope>
    <source>
        <strain evidence="2 3">DSM 2985</strain>
    </source>
</reference>
<feature type="transmembrane region" description="Helical" evidence="1">
    <location>
        <begin position="86"/>
        <end position="105"/>
    </location>
</feature>
<proteinExistence type="predicted"/>
<keyword evidence="1" id="KW-0472">Membrane</keyword>
<feature type="transmembrane region" description="Helical" evidence="1">
    <location>
        <begin position="6"/>
        <end position="24"/>
    </location>
</feature>
<keyword evidence="3" id="KW-1185">Reference proteome</keyword>
<evidence type="ECO:0000313" key="2">
    <source>
        <dbReference type="EMBL" id="EIC02373.1"/>
    </source>
</evidence>
<organism evidence="2 3">
    <name type="scientific">Treponema saccharophilum DSM 2985</name>
    <dbReference type="NCBI Taxonomy" id="907348"/>
    <lineage>
        <taxon>Bacteria</taxon>
        <taxon>Pseudomonadati</taxon>
        <taxon>Spirochaetota</taxon>
        <taxon>Spirochaetia</taxon>
        <taxon>Spirochaetales</taxon>
        <taxon>Treponemataceae</taxon>
        <taxon>Treponema</taxon>
    </lineage>
</organism>
<feature type="transmembrane region" description="Helical" evidence="1">
    <location>
        <begin position="117"/>
        <end position="138"/>
    </location>
</feature>
<accession>H7EJ59</accession>
<gene>
    <name evidence="2" type="ORF">TresaDRAFT_1820</name>
</gene>
<sequence>MLRIAIILILISLSLLFIVFKEIRENKNTAVEDKNRKELTGADKIGIIHLIYLFLVLGSDLTDTFAGDFLYCNYSLLFELVYNIEFISMFIIIPIFFITVLVKLIRSLKQEKKGGVVACISLILNAVMGLVNAGTYAAHF</sequence>
<dbReference type="AlphaFoldDB" id="H7EJ59"/>
<name>H7EJ59_9SPIR</name>
<evidence type="ECO:0000313" key="3">
    <source>
        <dbReference type="Proteomes" id="UP000003571"/>
    </source>
</evidence>
<protein>
    <submittedName>
        <fullName evidence="2">Uncharacterized protein</fullName>
    </submittedName>
</protein>
<keyword evidence="1" id="KW-0812">Transmembrane</keyword>
<keyword evidence="1" id="KW-1133">Transmembrane helix</keyword>
<feature type="transmembrane region" description="Helical" evidence="1">
    <location>
        <begin position="45"/>
        <end position="66"/>
    </location>
</feature>
<dbReference type="Proteomes" id="UP000003571">
    <property type="component" value="Unassembled WGS sequence"/>
</dbReference>
<dbReference type="EMBL" id="AGRW01000040">
    <property type="protein sequence ID" value="EIC02373.1"/>
    <property type="molecule type" value="Genomic_DNA"/>
</dbReference>
<evidence type="ECO:0000256" key="1">
    <source>
        <dbReference type="SAM" id="Phobius"/>
    </source>
</evidence>
<comment type="caution">
    <text evidence="2">The sequence shown here is derived from an EMBL/GenBank/DDBJ whole genome shotgun (WGS) entry which is preliminary data.</text>
</comment>